<accession>A0A8J4WJL4</accession>
<organism evidence="9 10">
    <name type="scientific">Phytophthora kernoviae 00238/432</name>
    <dbReference type="NCBI Taxonomy" id="1284355"/>
    <lineage>
        <taxon>Eukaryota</taxon>
        <taxon>Sar</taxon>
        <taxon>Stramenopiles</taxon>
        <taxon>Oomycota</taxon>
        <taxon>Peronosporomycetes</taxon>
        <taxon>Peronosporales</taxon>
        <taxon>Peronosporaceae</taxon>
        <taxon>Phytophthora</taxon>
    </lineage>
</organism>
<comment type="similarity">
    <text evidence="1 7">Belongs to the aldehyde dehydrogenase family.</text>
</comment>
<dbReference type="AlphaFoldDB" id="A0A8J4WJL4"/>
<dbReference type="Gene3D" id="3.40.605.10">
    <property type="entry name" value="Aldehyde Dehydrogenase, Chain A, domain 1"/>
    <property type="match status" value="1"/>
</dbReference>
<dbReference type="FunFam" id="3.40.309.10:FF:000009">
    <property type="entry name" value="Aldehyde dehydrogenase A"/>
    <property type="match status" value="1"/>
</dbReference>
<dbReference type="GO" id="GO:0009450">
    <property type="term" value="P:gamma-aminobutyric acid catabolic process"/>
    <property type="evidence" value="ECO:0007669"/>
    <property type="project" value="TreeGrafter"/>
</dbReference>
<dbReference type="PANTHER" id="PTHR43353:SF5">
    <property type="entry name" value="SUCCINATE-SEMIALDEHYDE DEHYDROGENASE, MITOCHONDRIAL"/>
    <property type="match status" value="1"/>
</dbReference>
<proteinExistence type="inferred from homology"/>
<sequence>MLSMKLFIDGKLVDTASQEKIEVINPYNNAVVGTVPKGSKEDATAALEAARKAQKSWALLPAQTRAEYVLELAKIIDDNAEELAQILTSEHGKPIAEARGEIEGASGFLKYAAESARRIEGEIITSEKKDEQIWIQRVPYGVVVGIVAWNFPLALSTRKIGNALVCGNSMVIKPPSETPLTVMKFAELVEKSSLPKGVLNFITGSGRVVGDALVRSEITQLVTLTGSTTAGIEVFKAAADNVIDVHLELGGKAPFIVMEDADIDKAAKCAAIARFSNCGQICTCNERMYIHEKVYEEFKNKFIAHVQGIVVGDPMDPKTTMGPKVNKSEVSKLIQMKEESIQQGGKILLDMTPDEGKPSENGNWFYPVVVEVFDNKNVLMQVETFGPIAPMMKVSSFDEAIELANDCEYGLSAYLFTNNAKNIMRAVNELEFGEVYVNRENGELINGFHNGYKKSGLGGEDGKYGLEGYLQKKTIYMNYNY</sequence>
<dbReference type="EMBL" id="AOFI03000002">
    <property type="protein sequence ID" value="KAF4325839.1"/>
    <property type="molecule type" value="Genomic_DNA"/>
</dbReference>
<evidence type="ECO:0000313" key="9">
    <source>
        <dbReference type="EMBL" id="KAF4325839.1"/>
    </source>
</evidence>
<dbReference type="PANTHER" id="PTHR43353">
    <property type="entry name" value="SUCCINATE-SEMIALDEHYDE DEHYDROGENASE, MITOCHONDRIAL"/>
    <property type="match status" value="1"/>
</dbReference>
<keyword evidence="4 7" id="KW-0560">Oxidoreductase</keyword>
<evidence type="ECO:0000313" key="10">
    <source>
        <dbReference type="Proteomes" id="UP000702964"/>
    </source>
</evidence>
<dbReference type="EC" id="1.2.1.24" evidence="2"/>
<dbReference type="Proteomes" id="UP000702964">
    <property type="component" value="Unassembled WGS sequence"/>
</dbReference>
<evidence type="ECO:0000256" key="3">
    <source>
        <dbReference type="ARBA" id="ARBA00019842"/>
    </source>
</evidence>
<evidence type="ECO:0000256" key="7">
    <source>
        <dbReference type="RuleBase" id="RU003345"/>
    </source>
</evidence>
<dbReference type="InterPro" id="IPR016160">
    <property type="entry name" value="Ald_DH_CS_CYS"/>
</dbReference>
<dbReference type="SUPFAM" id="SSF53720">
    <property type="entry name" value="ALDH-like"/>
    <property type="match status" value="1"/>
</dbReference>
<dbReference type="InterPro" id="IPR029510">
    <property type="entry name" value="Ald_DH_CS_GLU"/>
</dbReference>
<reference evidence="9" key="1">
    <citation type="journal article" date="2015" name="Genom Data">
        <title>Draft genome sequences of Phytophthora kernoviae and Phytophthora ramorum lineage EU2 from Scotland.</title>
        <authorList>
            <person name="Sambles C."/>
            <person name="Schlenzig A."/>
            <person name="O'Neill P."/>
            <person name="Grant M."/>
            <person name="Studholme D.J."/>
        </authorList>
    </citation>
    <scope>NUCLEOTIDE SEQUENCE</scope>
    <source>
        <strain evidence="9">00238/432</strain>
    </source>
</reference>
<dbReference type="InterPro" id="IPR015590">
    <property type="entry name" value="Aldehyde_DH_dom"/>
</dbReference>
<dbReference type="InterPro" id="IPR050740">
    <property type="entry name" value="Aldehyde_DH_Superfamily"/>
</dbReference>
<feature type="active site" evidence="6">
    <location>
        <position position="248"/>
    </location>
</feature>
<evidence type="ECO:0000256" key="2">
    <source>
        <dbReference type="ARBA" id="ARBA00013051"/>
    </source>
</evidence>
<dbReference type="PROSITE" id="PS00687">
    <property type="entry name" value="ALDEHYDE_DEHYDR_GLU"/>
    <property type="match status" value="1"/>
</dbReference>
<dbReference type="Gene3D" id="3.40.309.10">
    <property type="entry name" value="Aldehyde Dehydrogenase, Chain A, domain 2"/>
    <property type="match status" value="1"/>
</dbReference>
<reference evidence="9" key="2">
    <citation type="submission" date="2020-02" db="EMBL/GenBank/DDBJ databases">
        <authorList>
            <person name="Studholme D.J."/>
        </authorList>
    </citation>
    <scope>NUCLEOTIDE SEQUENCE</scope>
    <source>
        <strain evidence="9">00238/432</strain>
    </source>
</reference>
<evidence type="ECO:0000256" key="6">
    <source>
        <dbReference type="PROSITE-ProRule" id="PRU10007"/>
    </source>
</evidence>
<feature type="domain" description="Aldehyde dehydrogenase" evidence="8">
    <location>
        <begin position="15"/>
        <end position="475"/>
    </location>
</feature>
<dbReference type="CDD" id="cd07088">
    <property type="entry name" value="ALDH_LactADH-AldA"/>
    <property type="match status" value="1"/>
</dbReference>
<dbReference type="InterPro" id="IPR016163">
    <property type="entry name" value="Ald_DH_C"/>
</dbReference>
<name>A0A8J4WJL4_9STRA</name>
<evidence type="ECO:0000256" key="1">
    <source>
        <dbReference type="ARBA" id="ARBA00009986"/>
    </source>
</evidence>
<comment type="caution">
    <text evidence="9">The sequence shown here is derived from an EMBL/GenBank/DDBJ whole genome shotgun (WGS) entry which is preliminary data.</text>
</comment>
<dbReference type="GO" id="GO:0004777">
    <property type="term" value="F:succinate-semialdehyde dehydrogenase (NAD+) activity"/>
    <property type="evidence" value="ECO:0007669"/>
    <property type="project" value="UniProtKB-EC"/>
</dbReference>
<dbReference type="FunFam" id="3.40.605.10:FF:000007">
    <property type="entry name" value="NAD/NADP-dependent betaine aldehyde dehydrogenase"/>
    <property type="match status" value="1"/>
</dbReference>
<evidence type="ECO:0000259" key="8">
    <source>
        <dbReference type="Pfam" id="PF00171"/>
    </source>
</evidence>
<dbReference type="InterPro" id="IPR016162">
    <property type="entry name" value="Ald_DH_N"/>
</dbReference>
<gene>
    <name evidence="9" type="ORF">G195_000411</name>
</gene>
<protein>
    <recommendedName>
        <fullName evidence="3">Succinate-semialdehyde dehydrogenase, mitochondrial</fullName>
        <ecNumber evidence="2">1.2.1.24</ecNumber>
    </recommendedName>
    <alternativeName>
        <fullName evidence="5">NAD(+)-dependent succinic semialdehyde dehydrogenase</fullName>
    </alternativeName>
</protein>
<dbReference type="Pfam" id="PF00171">
    <property type="entry name" value="Aldedh"/>
    <property type="match status" value="1"/>
</dbReference>
<dbReference type="PROSITE" id="PS00070">
    <property type="entry name" value="ALDEHYDE_DEHYDR_CYS"/>
    <property type="match status" value="1"/>
</dbReference>
<dbReference type="InterPro" id="IPR016161">
    <property type="entry name" value="Ald_DH/histidinol_DH"/>
</dbReference>
<dbReference type="NCBIfam" id="NF007497">
    <property type="entry name" value="PRK10090.1"/>
    <property type="match status" value="1"/>
</dbReference>
<evidence type="ECO:0000256" key="5">
    <source>
        <dbReference type="ARBA" id="ARBA00030806"/>
    </source>
</evidence>
<evidence type="ECO:0000256" key="4">
    <source>
        <dbReference type="ARBA" id="ARBA00023002"/>
    </source>
</evidence>